<dbReference type="Proteomes" id="UP000525078">
    <property type="component" value="Unassembled WGS sequence"/>
</dbReference>
<evidence type="ECO:0000256" key="1">
    <source>
        <dbReference type="ARBA" id="ARBA00022737"/>
    </source>
</evidence>
<protein>
    <recommendedName>
        <fullName evidence="2">DC1 domain-containing protein</fullName>
    </recommendedName>
</protein>
<accession>A0A7J6FCE9</accession>
<name>A0A7J6FCE9_CANSA</name>
<comment type="caution">
    <text evidence="3">The sequence shown here is derived from an EMBL/GenBank/DDBJ whole genome shotgun (WGS) entry which is preliminary data.</text>
</comment>
<dbReference type="Pfam" id="PF03107">
    <property type="entry name" value="C1_2"/>
    <property type="match status" value="1"/>
</dbReference>
<proteinExistence type="predicted"/>
<reference evidence="3 4" key="1">
    <citation type="journal article" date="2020" name="bioRxiv">
        <title>Sequence and annotation of 42 cannabis genomes reveals extensive copy number variation in cannabinoid synthesis and pathogen resistance genes.</title>
        <authorList>
            <person name="Mckernan K.J."/>
            <person name="Helbert Y."/>
            <person name="Kane L.T."/>
            <person name="Ebling H."/>
            <person name="Zhang L."/>
            <person name="Liu B."/>
            <person name="Eaton Z."/>
            <person name="Mclaughlin S."/>
            <person name="Kingan S."/>
            <person name="Baybayan P."/>
            <person name="Concepcion G."/>
            <person name="Jordan M."/>
            <person name="Riva A."/>
            <person name="Barbazuk W."/>
            <person name="Harkins T."/>
        </authorList>
    </citation>
    <scope>NUCLEOTIDE SEQUENCE [LARGE SCALE GENOMIC DNA]</scope>
    <source>
        <strain evidence="4">cv. Jamaican Lion 4</strain>
        <tissue evidence="3">Leaf</tissue>
    </source>
</reference>
<evidence type="ECO:0000313" key="3">
    <source>
        <dbReference type="EMBL" id="KAF4368371.1"/>
    </source>
</evidence>
<dbReference type="InterPro" id="IPR004146">
    <property type="entry name" value="DC1"/>
</dbReference>
<dbReference type="PANTHER" id="PTHR46288">
    <property type="entry name" value="PHORBOL-ESTER/DAG-TYPE DOMAIN-CONTAINING PROTEIN"/>
    <property type="match status" value="1"/>
</dbReference>
<dbReference type="AlphaFoldDB" id="A0A7J6FCE9"/>
<evidence type="ECO:0000313" key="4">
    <source>
        <dbReference type="Proteomes" id="UP000525078"/>
    </source>
</evidence>
<dbReference type="InterPro" id="IPR046349">
    <property type="entry name" value="C1-like_sf"/>
</dbReference>
<evidence type="ECO:0000259" key="2">
    <source>
        <dbReference type="Pfam" id="PF03107"/>
    </source>
</evidence>
<gene>
    <name evidence="3" type="ORF">F8388_019088</name>
</gene>
<sequence>METTQHYFCPQKHVLLVKDSEIGNNQITCQICESSVTAPFYVCHTCKYYVHKSCVIKELNHPFHPRHPLSLRQRYYVGCNSCGRYFGMSLMFSCVKCNFDLDVDCALMSNSIITCPEGQNCIQHSTHPHLLLLVDTTDHAIYKNIHARCFVCQSEDSPSDDRVYYGCKRCKYFLHQQCIDQFPQQIQTSLHPNHGCLSLRFKRVLNYKYHDHPLSFVKNMSSAFEIEECNVYDTCFKTSVMSSSKEFQKTESFKLWCCDCDFQLHLLCGPLPSTIKHEVKLKEIHEYIAHVYCVISEVKDTYNVFP</sequence>
<dbReference type="SUPFAM" id="SSF57889">
    <property type="entry name" value="Cysteine-rich domain"/>
    <property type="match status" value="2"/>
</dbReference>
<feature type="domain" description="DC1" evidence="2">
    <location>
        <begin position="62"/>
        <end position="106"/>
    </location>
</feature>
<keyword evidence="1" id="KW-0677">Repeat</keyword>
<organism evidence="3 4">
    <name type="scientific">Cannabis sativa</name>
    <name type="common">Hemp</name>
    <name type="synonym">Marijuana</name>
    <dbReference type="NCBI Taxonomy" id="3483"/>
    <lineage>
        <taxon>Eukaryota</taxon>
        <taxon>Viridiplantae</taxon>
        <taxon>Streptophyta</taxon>
        <taxon>Embryophyta</taxon>
        <taxon>Tracheophyta</taxon>
        <taxon>Spermatophyta</taxon>
        <taxon>Magnoliopsida</taxon>
        <taxon>eudicotyledons</taxon>
        <taxon>Gunneridae</taxon>
        <taxon>Pentapetalae</taxon>
        <taxon>rosids</taxon>
        <taxon>fabids</taxon>
        <taxon>Rosales</taxon>
        <taxon>Cannabaceae</taxon>
        <taxon>Cannabis</taxon>
    </lineage>
</organism>
<dbReference type="EMBL" id="JAATIP010000135">
    <property type="protein sequence ID" value="KAF4368371.1"/>
    <property type="molecule type" value="Genomic_DNA"/>
</dbReference>
<dbReference type="PANTHER" id="PTHR46288:SF70">
    <property type="entry name" value="CYSTEINE_HISTIDINE-RICH C1 DOMAIN FAMILY PROTEIN"/>
    <property type="match status" value="1"/>
</dbReference>